<sequence>MEAWPFDTITPQDWEALTPEEKAMLEALTAAYLAEIERRRHLPAAQPDPGR</sequence>
<accession>A0AAU7LES6</accession>
<dbReference type="KEGG" id="achh:ABFG95_06715"/>
<protein>
    <submittedName>
        <fullName evidence="1">Uncharacterized protein</fullName>
    </submittedName>
</protein>
<dbReference type="RefSeq" id="WP_348995631.1">
    <property type="nucleotide sequence ID" value="NZ_CP157584.1"/>
</dbReference>
<organism evidence="1">
    <name type="scientific">Achromobacter sp. HNDS-1</name>
    <dbReference type="NCBI Taxonomy" id="3151598"/>
    <lineage>
        <taxon>Bacteria</taxon>
        <taxon>Pseudomonadati</taxon>
        <taxon>Pseudomonadota</taxon>
        <taxon>Betaproteobacteria</taxon>
        <taxon>Burkholderiales</taxon>
        <taxon>Alcaligenaceae</taxon>
        <taxon>Achromobacter</taxon>
    </lineage>
</organism>
<dbReference type="EMBL" id="CP157584">
    <property type="protein sequence ID" value="XBP00162.1"/>
    <property type="molecule type" value="Genomic_DNA"/>
</dbReference>
<name>A0AAU7LES6_9BURK</name>
<gene>
    <name evidence="1" type="ORF">ABFG95_06715</name>
</gene>
<evidence type="ECO:0000313" key="1">
    <source>
        <dbReference type="EMBL" id="XBP00162.1"/>
    </source>
</evidence>
<dbReference type="AlphaFoldDB" id="A0AAU7LES6"/>
<proteinExistence type="predicted"/>
<reference evidence="1" key="1">
    <citation type="submission" date="2024-05" db="EMBL/GenBank/DDBJ databases">
        <title>Transcriptome analysis of the degradation process of organic nitrogen by two heterotrophic nitrifying and aerobic denitrifying bacteria, Achromobacter sp. HNDS-1 and Enterobacter sp. HNDS-6.</title>
        <authorList>
            <person name="Huang Y."/>
        </authorList>
    </citation>
    <scope>NUCLEOTIDE SEQUENCE</scope>
    <source>
        <strain evidence="1">HNDS-1</strain>
    </source>
</reference>